<keyword evidence="7 8" id="KW-0472">Membrane</keyword>
<keyword evidence="6 8" id="KW-1133">Transmembrane helix</keyword>
<feature type="transmembrane region" description="Helical" evidence="8">
    <location>
        <begin position="217"/>
        <end position="237"/>
    </location>
</feature>
<dbReference type="Proteomes" id="UP001347796">
    <property type="component" value="Unassembled WGS sequence"/>
</dbReference>
<protein>
    <recommendedName>
        <fullName evidence="11">Phosphatidylinositol N-acetylglucosaminyltransferase subunit C</fullName>
    </recommendedName>
</protein>
<dbReference type="GO" id="GO:0006506">
    <property type="term" value="P:GPI anchor biosynthetic process"/>
    <property type="evidence" value="ECO:0007669"/>
    <property type="project" value="UniProtKB-KW"/>
</dbReference>
<comment type="subcellular location">
    <subcellularLocation>
        <location evidence="1">Membrane</location>
        <topology evidence="1">Multi-pass membrane protein</topology>
    </subcellularLocation>
</comment>
<evidence type="ECO:0000256" key="8">
    <source>
        <dbReference type="SAM" id="Phobius"/>
    </source>
</evidence>
<evidence type="ECO:0000256" key="5">
    <source>
        <dbReference type="ARBA" id="ARBA00022692"/>
    </source>
</evidence>
<sequence>MASKEKWEKVLYKKQNVPDNYVDDSFLRELKKNSNLRRYDYWTTVSQSGSVTQQISSVCIFLMIFIYMDEKQLLPETLFYTTTILTVISYGIYCWLKLPAVENKRTSYDDIKTGVMFLCFLYGLSPVIVSLTETISTDTIYAMTFIMLLTNIVFYDYSPDDIQVARVKGTLSLNAATFASVCLASRLNTTWHAFAIVTFSFEWFALWPLFTQLLKVLYPASQNILTVLLGVTSLILLSTWTTVATIVFLIVHLFINFFCPFWLIRLLPYKNNIKGQWDEAEIQD</sequence>
<reference evidence="9 10" key="1">
    <citation type="submission" date="2024-01" db="EMBL/GenBank/DDBJ databases">
        <title>The genome of the rayed Mediterranean limpet Patella caerulea (Linnaeus, 1758).</title>
        <authorList>
            <person name="Anh-Thu Weber A."/>
            <person name="Halstead-Nussloch G."/>
        </authorList>
    </citation>
    <scope>NUCLEOTIDE SEQUENCE [LARGE SCALE GENOMIC DNA]</scope>
    <source>
        <strain evidence="9">AATW-2023a</strain>
        <tissue evidence="9">Whole specimen</tissue>
    </source>
</reference>
<feature type="transmembrane region" description="Helical" evidence="8">
    <location>
        <begin position="110"/>
        <end position="128"/>
    </location>
</feature>
<keyword evidence="10" id="KW-1185">Reference proteome</keyword>
<dbReference type="InterPro" id="IPR009450">
    <property type="entry name" value="Plno_GlcNAc_GPI2"/>
</dbReference>
<feature type="transmembrane region" description="Helical" evidence="8">
    <location>
        <begin position="193"/>
        <end position="210"/>
    </location>
</feature>
<feature type="transmembrane region" description="Helical" evidence="8">
    <location>
        <begin position="41"/>
        <end position="66"/>
    </location>
</feature>
<gene>
    <name evidence="9" type="ORF">SNE40_001241</name>
</gene>
<evidence type="ECO:0000256" key="4">
    <source>
        <dbReference type="ARBA" id="ARBA00022502"/>
    </source>
</evidence>
<dbReference type="PANTHER" id="PTHR12982">
    <property type="entry name" value="PHOSPHATIDYLINOSITOL GLYCAN, CLASS C"/>
    <property type="match status" value="1"/>
</dbReference>
<evidence type="ECO:0000313" key="10">
    <source>
        <dbReference type="Proteomes" id="UP001347796"/>
    </source>
</evidence>
<dbReference type="AlphaFoldDB" id="A0AAN8Q7X6"/>
<evidence type="ECO:0000256" key="1">
    <source>
        <dbReference type="ARBA" id="ARBA00004141"/>
    </source>
</evidence>
<feature type="transmembrane region" description="Helical" evidence="8">
    <location>
        <begin position="243"/>
        <end position="264"/>
    </location>
</feature>
<dbReference type="EMBL" id="JAZGQO010000001">
    <property type="protein sequence ID" value="KAK6195913.1"/>
    <property type="molecule type" value="Genomic_DNA"/>
</dbReference>
<organism evidence="9 10">
    <name type="scientific">Patella caerulea</name>
    <name type="common">Rayed Mediterranean limpet</name>
    <dbReference type="NCBI Taxonomy" id="87958"/>
    <lineage>
        <taxon>Eukaryota</taxon>
        <taxon>Metazoa</taxon>
        <taxon>Spiralia</taxon>
        <taxon>Lophotrochozoa</taxon>
        <taxon>Mollusca</taxon>
        <taxon>Gastropoda</taxon>
        <taxon>Patellogastropoda</taxon>
        <taxon>Patelloidea</taxon>
        <taxon>Patellidae</taxon>
        <taxon>Patella</taxon>
    </lineage>
</organism>
<feature type="transmembrane region" description="Helical" evidence="8">
    <location>
        <begin position="78"/>
        <end position="98"/>
    </location>
</feature>
<keyword evidence="4" id="KW-0337">GPI-anchor biosynthesis</keyword>
<name>A0AAN8Q7X6_PATCE</name>
<keyword evidence="5 8" id="KW-0812">Transmembrane</keyword>
<dbReference type="Pfam" id="PF06432">
    <property type="entry name" value="GPI2"/>
    <property type="match status" value="1"/>
</dbReference>
<evidence type="ECO:0000256" key="7">
    <source>
        <dbReference type="ARBA" id="ARBA00023136"/>
    </source>
</evidence>
<proteinExistence type="inferred from homology"/>
<evidence type="ECO:0000256" key="3">
    <source>
        <dbReference type="ARBA" id="ARBA00008321"/>
    </source>
</evidence>
<dbReference type="PANTHER" id="PTHR12982:SF0">
    <property type="entry name" value="PHOSPHATIDYLINOSITOL N-ACETYLGLUCOSAMINYLTRANSFERASE SUBUNIT C"/>
    <property type="match status" value="1"/>
</dbReference>
<comment type="caution">
    <text evidence="9">The sequence shown here is derived from an EMBL/GenBank/DDBJ whole genome shotgun (WGS) entry which is preliminary data.</text>
</comment>
<evidence type="ECO:0008006" key="11">
    <source>
        <dbReference type="Google" id="ProtNLM"/>
    </source>
</evidence>
<evidence type="ECO:0000256" key="6">
    <source>
        <dbReference type="ARBA" id="ARBA00022989"/>
    </source>
</evidence>
<comment type="pathway">
    <text evidence="2">Glycolipid biosynthesis; glycosylphosphatidylinositol-anchor biosynthesis.</text>
</comment>
<evidence type="ECO:0000256" key="2">
    <source>
        <dbReference type="ARBA" id="ARBA00004687"/>
    </source>
</evidence>
<comment type="similarity">
    <text evidence="3">Belongs to the PIGC family.</text>
</comment>
<dbReference type="PIRSF" id="PIRSF016104">
    <property type="entry name" value="GPI2"/>
    <property type="match status" value="1"/>
</dbReference>
<accession>A0AAN8Q7X6</accession>
<evidence type="ECO:0000313" key="9">
    <source>
        <dbReference type="EMBL" id="KAK6195913.1"/>
    </source>
</evidence>
<dbReference type="GO" id="GO:0000506">
    <property type="term" value="C:glycosylphosphatidylinositol-N-acetylglucosaminyltransferase (GPI-GnT) complex"/>
    <property type="evidence" value="ECO:0007669"/>
    <property type="project" value="TreeGrafter"/>
</dbReference>